<dbReference type="EMBL" id="ATBP01000500">
    <property type="protein sequence ID" value="ETR70051.1"/>
    <property type="molecule type" value="Genomic_DNA"/>
</dbReference>
<dbReference type="AlphaFoldDB" id="A0A1V1P5F3"/>
<dbReference type="Pfam" id="PF12832">
    <property type="entry name" value="MFS_1_like"/>
    <property type="match status" value="1"/>
</dbReference>
<evidence type="ECO:0000256" key="3">
    <source>
        <dbReference type="ARBA" id="ARBA00022475"/>
    </source>
</evidence>
<evidence type="ECO:0000313" key="10">
    <source>
        <dbReference type="EMBL" id="ETR70051.1"/>
    </source>
</evidence>
<dbReference type="SUPFAM" id="SSF103473">
    <property type="entry name" value="MFS general substrate transporter"/>
    <property type="match status" value="1"/>
</dbReference>
<dbReference type="InterPro" id="IPR036259">
    <property type="entry name" value="MFS_trans_sf"/>
</dbReference>
<keyword evidence="6 8" id="KW-1133">Transmembrane helix</keyword>
<dbReference type="PANTHER" id="PTHR23522:SF10">
    <property type="entry name" value="3-PHENYLPROPIONIC ACID TRANSPORTER-RELATED"/>
    <property type="match status" value="1"/>
</dbReference>
<feature type="domain" description="Major facilitator superfamily associated" evidence="9">
    <location>
        <begin position="10"/>
        <end position="162"/>
    </location>
</feature>
<dbReference type="InterPro" id="IPR024989">
    <property type="entry name" value="MFS_assoc_dom"/>
</dbReference>
<comment type="caution">
    <text evidence="10">The sequence shown here is derived from an EMBL/GenBank/DDBJ whole genome shotgun (WGS) entry which is preliminary data.</text>
</comment>
<comment type="subcellular location">
    <subcellularLocation>
        <location evidence="1">Cell inner membrane</location>
        <topology evidence="1">Multi-pass membrane protein</topology>
    </subcellularLocation>
</comment>
<accession>A0A1V1P5F3</accession>
<dbReference type="Proteomes" id="UP000189670">
    <property type="component" value="Unassembled WGS sequence"/>
</dbReference>
<protein>
    <recommendedName>
        <fullName evidence="9">Major facilitator superfamily associated domain-containing protein</fullName>
    </recommendedName>
</protein>
<evidence type="ECO:0000256" key="2">
    <source>
        <dbReference type="ARBA" id="ARBA00022448"/>
    </source>
</evidence>
<evidence type="ECO:0000256" key="4">
    <source>
        <dbReference type="ARBA" id="ARBA00022519"/>
    </source>
</evidence>
<keyword evidence="4" id="KW-0997">Cell inner membrane</keyword>
<evidence type="ECO:0000313" key="11">
    <source>
        <dbReference type="Proteomes" id="UP000189670"/>
    </source>
</evidence>
<reference evidence="11" key="1">
    <citation type="submission" date="2012-11" db="EMBL/GenBank/DDBJ databases">
        <authorList>
            <person name="Lucero-Rivera Y.E."/>
            <person name="Tovar-Ramirez D."/>
        </authorList>
    </citation>
    <scope>NUCLEOTIDE SEQUENCE [LARGE SCALE GENOMIC DNA]</scope>
    <source>
        <strain evidence="11">Araruama</strain>
    </source>
</reference>
<organism evidence="10 11">
    <name type="scientific">Candidatus Magnetoglobus multicellularis str. Araruama</name>
    <dbReference type="NCBI Taxonomy" id="890399"/>
    <lineage>
        <taxon>Bacteria</taxon>
        <taxon>Pseudomonadati</taxon>
        <taxon>Thermodesulfobacteriota</taxon>
        <taxon>Desulfobacteria</taxon>
        <taxon>Desulfobacterales</taxon>
        <taxon>Desulfobacteraceae</taxon>
        <taxon>Candidatus Magnetoglobus</taxon>
    </lineage>
</organism>
<gene>
    <name evidence="10" type="ORF">OMM_09108</name>
</gene>
<feature type="transmembrane region" description="Helical" evidence="8">
    <location>
        <begin position="136"/>
        <end position="154"/>
    </location>
</feature>
<feature type="transmembrane region" description="Helical" evidence="8">
    <location>
        <begin position="96"/>
        <end position="115"/>
    </location>
</feature>
<dbReference type="PANTHER" id="PTHR23522">
    <property type="entry name" value="BLL5896 PROTEIN"/>
    <property type="match status" value="1"/>
</dbReference>
<evidence type="ECO:0000256" key="6">
    <source>
        <dbReference type="ARBA" id="ARBA00022989"/>
    </source>
</evidence>
<dbReference type="Gene3D" id="1.20.1250.20">
    <property type="entry name" value="MFS general substrate transporter like domains"/>
    <property type="match status" value="1"/>
</dbReference>
<keyword evidence="7 8" id="KW-0472">Membrane</keyword>
<proteinExistence type="predicted"/>
<keyword evidence="5 8" id="KW-0812">Transmembrane</keyword>
<evidence type="ECO:0000256" key="5">
    <source>
        <dbReference type="ARBA" id="ARBA00022692"/>
    </source>
</evidence>
<evidence type="ECO:0000256" key="1">
    <source>
        <dbReference type="ARBA" id="ARBA00004429"/>
    </source>
</evidence>
<keyword evidence="2" id="KW-0813">Transport</keyword>
<feature type="transmembrane region" description="Helical" evidence="8">
    <location>
        <begin position="43"/>
        <end position="61"/>
    </location>
</feature>
<sequence length="197" mass="22465">MRPQKAIKTILSAQYFMCFGIMGIMLPYFNLYCYHLNLSGLEIGTIGATRALLIIVCGLGWSMLADRFQNRRFLYIFCQFANAWACLFLLFTQSFSGILCVIILASFFYAPLISFMEAFTMDLIGANKNAYGSIRLWGSIQFIVMVLCVGALLNYFSYRIIIRLMVAGFFYPGPCFAIHSKDKGPQKTNPKTFIHYF</sequence>
<name>A0A1V1P5F3_9BACT</name>
<evidence type="ECO:0000259" key="9">
    <source>
        <dbReference type="Pfam" id="PF12832"/>
    </source>
</evidence>
<evidence type="ECO:0000256" key="7">
    <source>
        <dbReference type="ARBA" id="ARBA00023136"/>
    </source>
</evidence>
<evidence type="ECO:0000256" key="8">
    <source>
        <dbReference type="SAM" id="Phobius"/>
    </source>
</evidence>
<keyword evidence="3" id="KW-1003">Cell membrane</keyword>
<feature type="transmembrane region" description="Helical" evidence="8">
    <location>
        <begin position="12"/>
        <end position="31"/>
    </location>
</feature>
<dbReference type="GO" id="GO:0005886">
    <property type="term" value="C:plasma membrane"/>
    <property type="evidence" value="ECO:0007669"/>
    <property type="project" value="UniProtKB-SubCell"/>
</dbReference>